<organism evidence="1 2">
    <name type="scientific">Vararia minispora EC-137</name>
    <dbReference type="NCBI Taxonomy" id="1314806"/>
    <lineage>
        <taxon>Eukaryota</taxon>
        <taxon>Fungi</taxon>
        <taxon>Dikarya</taxon>
        <taxon>Basidiomycota</taxon>
        <taxon>Agaricomycotina</taxon>
        <taxon>Agaricomycetes</taxon>
        <taxon>Russulales</taxon>
        <taxon>Lachnocladiaceae</taxon>
        <taxon>Vararia</taxon>
    </lineage>
</organism>
<gene>
    <name evidence="1" type="ORF">K488DRAFT_46027</name>
</gene>
<keyword evidence="2" id="KW-1185">Reference proteome</keyword>
<evidence type="ECO:0000313" key="2">
    <source>
        <dbReference type="Proteomes" id="UP000814128"/>
    </source>
</evidence>
<sequence>MDEDTSQLEPSRLGTKTHWDSVYSRELSNFIDTGDEGEIWFGEEVVEKMVNWALDHISPISRPYILEIGAGNGTLLFALLEAGFESTRAVGIDYSADAVRLARAIAERRGLSGVLLLECNFLSQSPPKCSGQEQEWDLLLDKGTYDAIALGEKDRQGISPAVGYPARAAALLNPGGFFLITSCNFTEDELKQTFATPATGLLYHSRVSHPSIRFGGKTGSMYTTMAFQKPHLAP</sequence>
<evidence type="ECO:0000313" key="1">
    <source>
        <dbReference type="EMBL" id="KAI0034235.1"/>
    </source>
</evidence>
<keyword evidence="1" id="KW-0808">Transferase</keyword>
<dbReference type="Proteomes" id="UP000814128">
    <property type="component" value="Unassembled WGS sequence"/>
</dbReference>
<comment type="caution">
    <text evidence="1">The sequence shown here is derived from an EMBL/GenBank/DDBJ whole genome shotgun (WGS) entry which is preliminary data.</text>
</comment>
<name>A0ACB8QRJ6_9AGAM</name>
<reference evidence="1" key="1">
    <citation type="submission" date="2021-02" db="EMBL/GenBank/DDBJ databases">
        <authorList>
            <consortium name="DOE Joint Genome Institute"/>
            <person name="Ahrendt S."/>
            <person name="Looney B.P."/>
            <person name="Miyauchi S."/>
            <person name="Morin E."/>
            <person name="Drula E."/>
            <person name="Courty P.E."/>
            <person name="Chicoki N."/>
            <person name="Fauchery L."/>
            <person name="Kohler A."/>
            <person name="Kuo A."/>
            <person name="Labutti K."/>
            <person name="Pangilinan J."/>
            <person name="Lipzen A."/>
            <person name="Riley R."/>
            <person name="Andreopoulos W."/>
            <person name="He G."/>
            <person name="Johnson J."/>
            <person name="Barry K.W."/>
            <person name="Grigoriev I.V."/>
            <person name="Nagy L."/>
            <person name="Hibbett D."/>
            <person name="Henrissat B."/>
            <person name="Matheny P.B."/>
            <person name="Labbe J."/>
            <person name="Martin F."/>
        </authorList>
    </citation>
    <scope>NUCLEOTIDE SEQUENCE</scope>
    <source>
        <strain evidence="1">EC-137</strain>
    </source>
</reference>
<keyword evidence="1" id="KW-0489">Methyltransferase</keyword>
<dbReference type="EMBL" id="MU273504">
    <property type="protein sequence ID" value="KAI0034235.1"/>
    <property type="molecule type" value="Genomic_DNA"/>
</dbReference>
<reference evidence="1" key="2">
    <citation type="journal article" date="2022" name="New Phytol.">
        <title>Evolutionary transition to the ectomycorrhizal habit in the genomes of a hyperdiverse lineage of mushroom-forming fungi.</title>
        <authorList>
            <person name="Looney B."/>
            <person name="Miyauchi S."/>
            <person name="Morin E."/>
            <person name="Drula E."/>
            <person name="Courty P.E."/>
            <person name="Kohler A."/>
            <person name="Kuo A."/>
            <person name="LaButti K."/>
            <person name="Pangilinan J."/>
            <person name="Lipzen A."/>
            <person name="Riley R."/>
            <person name="Andreopoulos W."/>
            <person name="He G."/>
            <person name="Johnson J."/>
            <person name="Nolan M."/>
            <person name="Tritt A."/>
            <person name="Barry K.W."/>
            <person name="Grigoriev I.V."/>
            <person name="Nagy L.G."/>
            <person name="Hibbett D."/>
            <person name="Henrissat B."/>
            <person name="Matheny P.B."/>
            <person name="Labbe J."/>
            <person name="Martin F.M."/>
        </authorList>
    </citation>
    <scope>NUCLEOTIDE SEQUENCE</scope>
    <source>
        <strain evidence="1">EC-137</strain>
    </source>
</reference>
<protein>
    <submittedName>
        <fullName evidence="1">S-adenosyl-L-methionine-dependent methyltransferase</fullName>
    </submittedName>
</protein>
<proteinExistence type="predicted"/>
<accession>A0ACB8QRJ6</accession>